<keyword evidence="8" id="KW-0547">Nucleotide-binding</keyword>
<keyword evidence="11 14" id="KW-1133">Transmembrane helix</keyword>
<proteinExistence type="predicted"/>
<dbReference type="InterPro" id="IPR005467">
    <property type="entry name" value="His_kinase_dom"/>
</dbReference>
<dbReference type="PROSITE" id="PS50109">
    <property type="entry name" value="HIS_KIN"/>
    <property type="match status" value="1"/>
</dbReference>
<dbReference type="Gene3D" id="3.30.565.10">
    <property type="entry name" value="Histidine kinase-like ATPase, C-terminal domain"/>
    <property type="match status" value="1"/>
</dbReference>
<dbReference type="OrthoDB" id="9786919at2"/>
<comment type="caution">
    <text evidence="17">The sequence shown here is derived from an EMBL/GenBank/DDBJ whole genome shotgun (WGS) entry which is preliminary data.</text>
</comment>
<dbReference type="RefSeq" id="WP_119150521.1">
    <property type="nucleotide sequence ID" value="NZ_JBHSOV010000048.1"/>
</dbReference>
<keyword evidence="18" id="KW-1185">Reference proteome</keyword>
<keyword evidence="5" id="KW-0597">Phosphoprotein</keyword>
<comment type="catalytic activity">
    <reaction evidence="1">
        <text>ATP + protein L-histidine = ADP + protein N-phospho-L-histidine.</text>
        <dbReference type="EC" id="2.7.13.3"/>
    </reaction>
</comment>
<dbReference type="SMART" id="SM00387">
    <property type="entry name" value="HATPase_c"/>
    <property type="match status" value="1"/>
</dbReference>
<dbReference type="GO" id="GO:0005886">
    <property type="term" value="C:plasma membrane"/>
    <property type="evidence" value="ECO:0007669"/>
    <property type="project" value="UniProtKB-SubCell"/>
</dbReference>
<dbReference type="InterPro" id="IPR003660">
    <property type="entry name" value="HAMP_dom"/>
</dbReference>
<keyword evidence="7 14" id="KW-0812">Transmembrane</keyword>
<dbReference type="Pfam" id="PF02518">
    <property type="entry name" value="HATPase_c"/>
    <property type="match status" value="1"/>
</dbReference>
<evidence type="ECO:0000256" key="13">
    <source>
        <dbReference type="ARBA" id="ARBA00023136"/>
    </source>
</evidence>
<evidence type="ECO:0000256" key="5">
    <source>
        <dbReference type="ARBA" id="ARBA00022553"/>
    </source>
</evidence>
<dbReference type="GO" id="GO:0000155">
    <property type="term" value="F:phosphorelay sensor kinase activity"/>
    <property type="evidence" value="ECO:0007669"/>
    <property type="project" value="InterPro"/>
</dbReference>
<feature type="domain" description="HAMP" evidence="16">
    <location>
        <begin position="162"/>
        <end position="215"/>
    </location>
</feature>
<keyword evidence="13 14" id="KW-0472">Membrane</keyword>
<dbReference type="InterPro" id="IPR003594">
    <property type="entry name" value="HATPase_dom"/>
</dbReference>
<accession>A0A398CT38</accession>
<evidence type="ECO:0000256" key="1">
    <source>
        <dbReference type="ARBA" id="ARBA00000085"/>
    </source>
</evidence>
<dbReference type="SUPFAM" id="SSF55874">
    <property type="entry name" value="ATPase domain of HSP90 chaperone/DNA topoisomerase II/histidine kinase"/>
    <property type="match status" value="1"/>
</dbReference>
<dbReference type="AlphaFoldDB" id="A0A398CT38"/>
<dbReference type="Proteomes" id="UP000266340">
    <property type="component" value="Unassembled WGS sequence"/>
</dbReference>
<keyword evidence="10" id="KW-0067">ATP-binding</keyword>
<keyword evidence="12" id="KW-0902">Two-component regulatory system</keyword>
<evidence type="ECO:0000259" key="15">
    <source>
        <dbReference type="PROSITE" id="PS50109"/>
    </source>
</evidence>
<dbReference type="SUPFAM" id="SSF47384">
    <property type="entry name" value="Homodimeric domain of signal transducing histidine kinase"/>
    <property type="match status" value="1"/>
</dbReference>
<comment type="subcellular location">
    <subcellularLocation>
        <location evidence="2">Cell membrane</location>
        <topology evidence="2">Multi-pass membrane protein</topology>
    </subcellularLocation>
</comment>
<keyword evidence="6" id="KW-0808">Transferase</keyword>
<dbReference type="CDD" id="cd00082">
    <property type="entry name" value="HisKA"/>
    <property type="match status" value="1"/>
</dbReference>
<reference evidence="17 18" key="1">
    <citation type="submission" date="2018-09" db="EMBL/GenBank/DDBJ databases">
        <title>Cohnella cavernae sp. nov., isolated from a karst cave.</title>
        <authorList>
            <person name="Zhu H."/>
        </authorList>
    </citation>
    <scope>NUCLEOTIDE SEQUENCE [LARGE SCALE GENOMIC DNA]</scope>
    <source>
        <strain evidence="17 18">K2E09-144</strain>
    </source>
</reference>
<dbReference type="InterPro" id="IPR036097">
    <property type="entry name" value="HisK_dim/P_sf"/>
</dbReference>
<dbReference type="CDD" id="cd06225">
    <property type="entry name" value="HAMP"/>
    <property type="match status" value="1"/>
</dbReference>
<feature type="domain" description="Histidine kinase" evidence="15">
    <location>
        <begin position="223"/>
        <end position="439"/>
    </location>
</feature>
<evidence type="ECO:0000256" key="3">
    <source>
        <dbReference type="ARBA" id="ARBA00012438"/>
    </source>
</evidence>
<evidence type="ECO:0000256" key="2">
    <source>
        <dbReference type="ARBA" id="ARBA00004651"/>
    </source>
</evidence>
<dbReference type="EC" id="2.7.13.3" evidence="3"/>
<dbReference type="PANTHER" id="PTHR45436">
    <property type="entry name" value="SENSOR HISTIDINE KINASE YKOH"/>
    <property type="match status" value="1"/>
</dbReference>
<dbReference type="PRINTS" id="PR00344">
    <property type="entry name" value="BCTRLSENSOR"/>
</dbReference>
<evidence type="ECO:0000256" key="9">
    <source>
        <dbReference type="ARBA" id="ARBA00022777"/>
    </source>
</evidence>
<evidence type="ECO:0000256" key="4">
    <source>
        <dbReference type="ARBA" id="ARBA00022475"/>
    </source>
</evidence>
<dbReference type="PANTHER" id="PTHR45436:SF5">
    <property type="entry name" value="SENSOR HISTIDINE KINASE TRCS"/>
    <property type="match status" value="1"/>
</dbReference>
<evidence type="ECO:0000256" key="10">
    <source>
        <dbReference type="ARBA" id="ARBA00022840"/>
    </source>
</evidence>
<dbReference type="InterPro" id="IPR050428">
    <property type="entry name" value="TCS_sensor_his_kinase"/>
</dbReference>
<feature type="transmembrane region" description="Helical" evidence="14">
    <location>
        <begin position="6"/>
        <end position="28"/>
    </location>
</feature>
<name>A0A398CT38_9BACL</name>
<dbReference type="InterPro" id="IPR004358">
    <property type="entry name" value="Sig_transdc_His_kin-like_C"/>
</dbReference>
<feature type="transmembrane region" description="Helical" evidence="14">
    <location>
        <begin position="140"/>
        <end position="160"/>
    </location>
</feature>
<dbReference type="GO" id="GO:0005524">
    <property type="term" value="F:ATP binding"/>
    <property type="evidence" value="ECO:0007669"/>
    <property type="project" value="UniProtKB-KW"/>
</dbReference>
<gene>
    <name evidence="17" type="ORF">D3H35_17440</name>
</gene>
<keyword evidence="4" id="KW-1003">Cell membrane</keyword>
<dbReference type="SUPFAM" id="SSF158472">
    <property type="entry name" value="HAMP domain-like"/>
    <property type="match status" value="1"/>
</dbReference>
<dbReference type="Pfam" id="PF00672">
    <property type="entry name" value="HAMP"/>
    <property type="match status" value="1"/>
</dbReference>
<sequence>MSFKWKISAMITATVALILIATHIFVYYKIKSVTEERVQIYLLEKGKRLIDRIEANPGALGKEVDEWAEELEIDQAYQIINTNGIVLFETRSVIGQELIGEATSGICAETEVYYPGSTGLTIRLFDRADRELEFLKDLRLWLLAGSAFGTLLASVLSYFISRAAIHPVRKTIHRLKRIDIQQLDQRLEEPQARDEIYHLTQAFNHLLGRLEQGVKQLKQFVADASHELRTPTSIIEGHANLIKRWAKESPEIMEESLGYITQETVRIKTVTDQLIQLALLEQNEPIFRFESPEVNAIVRTIQLRLVPLHRHVDIQVHELQAPVFAHIPQEYFQQVLLNVLNNAIKYTPEGGNIHIHVSKASDQAIVRVKDTGIGIPPEELSRIFDRFYRVDKSRNRAHGGSGLGLAITKKMLEAFGGTISVESQPRRGSVFEIRVPLLSNVK</sequence>
<evidence type="ECO:0000313" key="18">
    <source>
        <dbReference type="Proteomes" id="UP000266340"/>
    </source>
</evidence>
<organism evidence="17 18">
    <name type="scientific">Cohnella faecalis</name>
    <dbReference type="NCBI Taxonomy" id="2315694"/>
    <lineage>
        <taxon>Bacteria</taxon>
        <taxon>Bacillati</taxon>
        <taxon>Bacillota</taxon>
        <taxon>Bacilli</taxon>
        <taxon>Bacillales</taxon>
        <taxon>Paenibacillaceae</taxon>
        <taxon>Cohnella</taxon>
    </lineage>
</organism>
<dbReference type="InterPro" id="IPR003661">
    <property type="entry name" value="HisK_dim/P_dom"/>
</dbReference>
<protein>
    <recommendedName>
        <fullName evidence="3">histidine kinase</fullName>
        <ecNumber evidence="3">2.7.13.3</ecNumber>
    </recommendedName>
</protein>
<evidence type="ECO:0000256" key="7">
    <source>
        <dbReference type="ARBA" id="ARBA00022692"/>
    </source>
</evidence>
<dbReference type="PROSITE" id="PS50885">
    <property type="entry name" value="HAMP"/>
    <property type="match status" value="1"/>
</dbReference>
<evidence type="ECO:0000256" key="8">
    <source>
        <dbReference type="ARBA" id="ARBA00022741"/>
    </source>
</evidence>
<evidence type="ECO:0000259" key="16">
    <source>
        <dbReference type="PROSITE" id="PS50885"/>
    </source>
</evidence>
<dbReference type="Gene3D" id="6.10.340.10">
    <property type="match status" value="1"/>
</dbReference>
<dbReference type="EMBL" id="QXJM01000039">
    <property type="protein sequence ID" value="RIE02481.1"/>
    <property type="molecule type" value="Genomic_DNA"/>
</dbReference>
<evidence type="ECO:0000313" key="17">
    <source>
        <dbReference type="EMBL" id="RIE02481.1"/>
    </source>
</evidence>
<dbReference type="CDD" id="cd16922">
    <property type="entry name" value="HATPase_EvgS-ArcB-TorS-like"/>
    <property type="match status" value="1"/>
</dbReference>
<dbReference type="Gene3D" id="1.10.287.130">
    <property type="match status" value="1"/>
</dbReference>
<dbReference type="Pfam" id="PF00512">
    <property type="entry name" value="HisKA"/>
    <property type="match status" value="1"/>
</dbReference>
<dbReference type="InterPro" id="IPR036890">
    <property type="entry name" value="HATPase_C_sf"/>
</dbReference>
<evidence type="ECO:0000256" key="11">
    <source>
        <dbReference type="ARBA" id="ARBA00022989"/>
    </source>
</evidence>
<dbReference type="FunFam" id="3.30.565.10:FF:000006">
    <property type="entry name" value="Sensor histidine kinase WalK"/>
    <property type="match status" value="1"/>
</dbReference>
<dbReference type="SMART" id="SM00388">
    <property type="entry name" value="HisKA"/>
    <property type="match status" value="1"/>
</dbReference>
<keyword evidence="9" id="KW-0418">Kinase</keyword>
<evidence type="ECO:0000256" key="12">
    <source>
        <dbReference type="ARBA" id="ARBA00023012"/>
    </source>
</evidence>
<dbReference type="SMART" id="SM00304">
    <property type="entry name" value="HAMP"/>
    <property type="match status" value="1"/>
</dbReference>
<evidence type="ECO:0000256" key="6">
    <source>
        <dbReference type="ARBA" id="ARBA00022679"/>
    </source>
</evidence>
<evidence type="ECO:0000256" key="14">
    <source>
        <dbReference type="SAM" id="Phobius"/>
    </source>
</evidence>